<dbReference type="RefSeq" id="WP_310304511.1">
    <property type="nucleotide sequence ID" value="NZ_BAAAPS010000005.1"/>
</dbReference>
<keyword evidence="2" id="KW-1185">Reference proteome</keyword>
<accession>A0ABU2BZB1</accession>
<dbReference type="InterPro" id="IPR023393">
    <property type="entry name" value="START-like_dom_sf"/>
</dbReference>
<evidence type="ECO:0000313" key="2">
    <source>
        <dbReference type="Proteomes" id="UP001183648"/>
    </source>
</evidence>
<comment type="caution">
    <text evidence="1">The sequence shown here is derived from an EMBL/GenBank/DDBJ whole genome shotgun (WGS) entry which is preliminary data.</text>
</comment>
<dbReference type="Pfam" id="PF10604">
    <property type="entry name" value="Polyketide_cyc2"/>
    <property type="match status" value="1"/>
</dbReference>
<organism evidence="1 2">
    <name type="scientific">Nocardioides marmoribigeumensis</name>
    <dbReference type="NCBI Taxonomy" id="433649"/>
    <lineage>
        <taxon>Bacteria</taxon>
        <taxon>Bacillati</taxon>
        <taxon>Actinomycetota</taxon>
        <taxon>Actinomycetes</taxon>
        <taxon>Propionibacteriales</taxon>
        <taxon>Nocardioidaceae</taxon>
        <taxon>Nocardioides</taxon>
    </lineage>
</organism>
<proteinExistence type="predicted"/>
<evidence type="ECO:0000313" key="1">
    <source>
        <dbReference type="EMBL" id="MDR7363751.1"/>
    </source>
</evidence>
<gene>
    <name evidence="1" type="ORF">J2S63_003304</name>
</gene>
<reference evidence="1 2" key="1">
    <citation type="submission" date="2023-07" db="EMBL/GenBank/DDBJ databases">
        <title>Sequencing the genomes of 1000 actinobacteria strains.</title>
        <authorList>
            <person name="Klenk H.-P."/>
        </authorList>
    </citation>
    <scope>NUCLEOTIDE SEQUENCE [LARGE SCALE GENOMIC DNA]</scope>
    <source>
        <strain evidence="1 2">DSM 19426</strain>
    </source>
</reference>
<dbReference type="Proteomes" id="UP001183648">
    <property type="component" value="Unassembled WGS sequence"/>
</dbReference>
<sequence>MRLEEQIVVAAPPEKVWDVVADPCRIGRLGDRFIVEELAPDTVPGPGARYRVLLKVGAVPVGGNVEVIEHLPPRELTWTTITGVDHRLRLRLRPHGDGTRVVLRFAYDSPGLLGTAADLAAYLPVRRALRELLESVAEQVG</sequence>
<dbReference type="Gene3D" id="3.30.530.20">
    <property type="match status" value="1"/>
</dbReference>
<dbReference type="CDD" id="cd07812">
    <property type="entry name" value="SRPBCC"/>
    <property type="match status" value="1"/>
</dbReference>
<protein>
    <submittedName>
        <fullName evidence="1">Carbon monoxide dehydrogenase subunit G</fullName>
    </submittedName>
</protein>
<dbReference type="EMBL" id="JAVDYG010000001">
    <property type="protein sequence ID" value="MDR7363751.1"/>
    <property type="molecule type" value="Genomic_DNA"/>
</dbReference>
<name>A0ABU2BZB1_9ACTN</name>
<dbReference type="SUPFAM" id="SSF55961">
    <property type="entry name" value="Bet v1-like"/>
    <property type="match status" value="1"/>
</dbReference>
<dbReference type="InterPro" id="IPR019587">
    <property type="entry name" value="Polyketide_cyclase/dehydratase"/>
</dbReference>